<reference evidence="1 2" key="2">
    <citation type="journal article" date="2017" name="Nature">
        <title>The Apostasia genome and the evolution of orchids.</title>
        <authorList>
            <person name="Zhang G.Q."/>
            <person name="Liu K.W."/>
            <person name="Li Z."/>
            <person name="Lohaus R."/>
            <person name="Hsiao Y.Y."/>
            <person name="Niu S.C."/>
            <person name="Wang J.Y."/>
            <person name="Lin Y.C."/>
            <person name="Xu Q."/>
            <person name="Chen L.J."/>
            <person name="Yoshida K."/>
            <person name="Fujiwara S."/>
            <person name="Wang Z.W."/>
            <person name="Zhang Y.Q."/>
            <person name="Mitsuda N."/>
            <person name="Wang M."/>
            <person name="Liu G.H."/>
            <person name="Pecoraro L."/>
            <person name="Huang H.X."/>
            <person name="Xiao X.J."/>
            <person name="Lin M."/>
            <person name="Wu X.Y."/>
            <person name="Wu W.L."/>
            <person name="Chen Y.Y."/>
            <person name="Chang S.B."/>
            <person name="Sakamoto S."/>
            <person name="Ohme-Takagi M."/>
            <person name="Yagi M."/>
            <person name="Zeng S.J."/>
            <person name="Shen C.Y."/>
            <person name="Yeh C.M."/>
            <person name="Luo Y.B."/>
            <person name="Tsai W.C."/>
            <person name="Van de Peer Y."/>
            <person name="Liu Z.J."/>
        </authorList>
    </citation>
    <scope>NUCLEOTIDE SEQUENCE [LARGE SCALE GENOMIC DNA]</scope>
    <source>
        <tissue evidence="1">The whole plant</tissue>
    </source>
</reference>
<keyword evidence="2" id="KW-1185">Reference proteome</keyword>
<proteinExistence type="predicted"/>
<protein>
    <submittedName>
        <fullName evidence="1">Uncharacterized protein</fullName>
    </submittedName>
</protein>
<reference evidence="1 2" key="1">
    <citation type="journal article" date="2016" name="Sci. Rep.">
        <title>The Dendrobium catenatum Lindl. genome sequence provides insights into polysaccharide synthase, floral development and adaptive evolution.</title>
        <authorList>
            <person name="Zhang G.Q."/>
            <person name="Xu Q."/>
            <person name="Bian C."/>
            <person name="Tsai W.C."/>
            <person name="Yeh C.M."/>
            <person name="Liu K.W."/>
            <person name="Yoshida K."/>
            <person name="Zhang L.S."/>
            <person name="Chang S.B."/>
            <person name="Chen F."/>
            <person name="Shi Y."/>
            <person name="Su Y.Y."/>
            <person name="Zhang Y.Q."/>
            <person name="Chen L.J."/>
            <person name="Yin Y."/>
            <person name="Lin M."/>
            <person name="Huang H."/>
            <person name="Deng H."/>
            <person name="Wang Z.W."/>
            <person name="Zhu S.L."/>
            <person name="Zhao X."/>
            <person name="Deng C."/>
            <person name="Niu S.C."/>
            <person name="Huang J."/>
            <person name="Wang M."/>
            <person name="Liu G.H."/>
            <person name="Yang H.J."/>
            <person name="Xiao X.J."/>
            <person name="Hsiao Y.Y."/>
            <person name="Wu W.L."/>
            <person name="Chen Y.Y."/>
            <person name="Mitsuda N."/>
            <person name="Ohme-Takagi M."/>
            <person name="Luo Y.B."/>
            <person name="Van de Peer Y."/>
            <person name="Liu Z.J."/>
        </authorList>
    </citation>
    <scope>NUCLEOTIDE SEQUENCE [LARGE SCALE GENOMIC DNA]</scope>
    <source>
        <tissue evidence="1">The whole plant</tissue>
    </source>
</reference>
<accession>A0A2I0VHU0</accession>
<gene>
    <name evidence="1" type="ORF">MA16_Dca028717</name>
</gene>
<evidence type="ECO:0000313" key="2">
    <source>
        <dbReference type="Proteomes" id="UP000233837"/>
    </source>
</evidence>
<evidence type="ECO:0000313" key="1">
    <source>
        <dbReference type="EMBL" id="PKU62953.1"/>
    </source>
</evidence>
<dbReference type="AlphaFoldDB" id="A0A2I0VHU0"/>
<dbReference type="Proteomes" id="UP000233837">
    <property type="component" value="Unassembled WGS sequence"/>
</dbReference>
<sequence>MGGLEKTLVSNLALGKTLDNNLKGLEEMWKTTVKAGDFWRLSWESHGCIIVALFPLV</sequence>
<dbReference type="EMBL" id="KZ504186">
    <property type="protein sequence ID" value="PKU62953.1"/>
    <property type="molecule type" value="Genomic_DNA"/>
</dbReference>
<name>A0A2I0VHU0_9ASPA</name>
<organism evidence="1 2">
    <name type="scientific">Dendrobium catenatum</name>
    <dbReference type="NCBI Taxonomy" id="906689"/>
    <lineage>
        <taxon>Eukaryota</taxon>
        <taxon>Viridiplantae</taxon>
        <taxon>Streptophyta</taxon>
        <taxon>Embryophyta</taxon>
        <taxon>Tracheophyta</taxon>
        <taxon>Spermatophyta</taxon>
        <taxon>Magnoliopsida</taxon>
        <taxon>Liliopsida</taxon>
        <taxon>Asparagales</taxon>
        <taxon>Orchidaceae</taxon>
        <taxon>Epidendroideae</taxon>
        <taxon>Malaxideae</taxon>
        <taxon>Dendrobiinae</taxon>
        <taxon>Dendrobium</taxon>
    </lineage>
</organism>